<name>A0A5N8WD69_9ACTN</name>
<evidence type="ECO:0000313" key="3">
    <source>
        <dbReference type="Proteomes" id="UP000326979"/>
    </source>
</evidence>
<comment type="caution">
    <text evidence="2">The sequence shown here is derived from an EMBL/GenBank/DDBJ whole genome shotgun (WGS) entry which is preliminary data.</text>
</comment>
<accession>A0A5N8WD69</accession>
<gene>
    <name evidence="2" type="ORF">FNH04_35820</name>
</gene>
<reference evidence="2 3" key="1">
    <citation type="submission" date="2019-07" db="EMBL/GenBank/DDBJ databases">
        <title>New species of Amycolatopsis and Streptomyces.</title>
        <authorList>
            <person name="Duangmal K."/>
            <person name="Teo W.F.A."/>
            <person name="Lipun K."/>
        </authorList>
    </citation>
    <scope>NUCLEOTIDE SEQUENCE [LARGE SCALE GENOMIC DNA]</scope>
    <source>
        <strain evidence="2 3">TISTR 2346</strain>
    </source>
</reference>
<sequence length="90" mass="9134">MTTDAFSAEPSAREAAAPAAVGEVVIVRMLLELIAIPGVTGSPAESEKTTPERSRESRGGAVEEVTGEGPDTSVAELDALTGPLPHSPPP</sequence>
<dbReference type="AlphaFoldDB" id="A0A5N8WD69"/>
<feature type="compositionally biased region" description="Basic and acidic residues" evidence="1">
    <location>
        <begin position="45"/>
        <end position="58"/>
    </location>
</feature>
<proteinExistence type="predicted"/>
<dbReference type="RefSeq" id="WP_152790018.1">
    <property type="nucleotide sequence ID" value="NZ_BAABEQ010000039.1"/>
</dbReference>
<evidence type="ECO:0000313" key="2">
    <source>
        <dbReference type="EMBL" id="MPY45082.1"/>
    </source>
</evidence>
<organism evidence="2 3">
    <name type="scientific">Streptomyces phyllanthi</name>
    <dbReference type="NCBI Taxonomy" id="1803180"/>
    <lineage>
        <taxon>Bacteria</taxon>
        <taxon>Bacillati</taxon>
        <taxon>Actinomycetota</taxon>
        <taxon>Actinomycetes</taxon>
        <taxon>Kitasatosporales</taxon>
        <taxon>Streptomycetaceae</taxon>
        <taxon>Streptomyces</taxon>
    </lineage>
</organism>
<dbReference type="Proteomes" id="UP000326979">
    <property type="component" value="Unassembled WGS sequence"/>
</dbReference>
<feature type="region of interest" description="Disordered" evidence="1">
    <location>
        <begin position="37"/>
        <end position="90"/>
    </location>
</feature>
<keyword evidence="3" id="KW-1185">Reference proteome</keyword>
<protein>
    <submittedName>
        <fullName evidence="2">Uncharacterized protein</fullName>
    </submittedName>
</protein>
<dbReference type="EMBL" id="VJZE01000401">
    <property type="protein sequence ID" value="MPY45082.1"/>
    <property type="molecule type" value="Genomic_DNA"/>
</dbReference>
<evidence type="ECO:0000256" key="1">
    <source>
        <dbReference type="SAM" id="MobiDB-lite"/>
    </source>
</evidence>